<dbReference type="Pfam" id="PF01230">
    <property type="entry name" value="HIT"/>
    <property type="match status" value="1"/>
</dbReference>
<dbReference type="Proteomes" id="UP000033910">
    <property type="component" value="Unassembled WGS sequence"/>
</dbReference>
<dbReference type="GO" id="GO:0003824">
    <property type="term" value="F:catalytic activity"/>
    <property type="evidence" value="ECO:0007669"/>
    <property type="project" value="InterPro"/>
</dbReference>
<dbReference type="PRINTS" id="PR00332">
    <property type="entry name" value="HISTRIAD"/>
</dbReference>
<comment type="caution">
    <text evidence="2">Lacks conserved residue(s) required for the propagation of feature annotation.</text>
</comment>
<dbReference type="InterPro" id="IPR001310">
    <property type="entry name" value="Histidine_triad_HIT"/>
</dbReference>
<dbReference type="Gene3D" id="3.30.428.10">
    <property type="entry name" value="HIT-like"/>
    <property type="match status" value="1"/>
</dbReference>
<dbReference type="AlphaFoldDB" id="A0A0G1EQI5"/>
<dbReference type="EMBL" id="LCGF01000002">
    <property type="protein sequence ID" value="KKT12235.1"/>
    <property type="molecule type" value="Genomic_DNA"/>
</dbReference>
<evidence type="ECO:0000259" key="3">
    <source>
        <dbReference type="PROSITE" id="PS51084"/>
    </source>
</evidence>
<dbReference type="SUPFAM" id="SSF54197">
    <property type="entry name" value="HIT-like"/>
    <property type="match status" value="1"/>
</dbReference>
<evidence type="ECO:0000313" key="5">
    <source>
        <dbReference type="Proteomes" id="UP000033910"/>
    </source>
</evidence>
<dbReference type="InterPro" id="IPR036265">
    <property type="entry name" value="HIT-like_sf"/>
</dbReference>
<evidence type="ECO:0000256" key="1">
    <source>
        <dbReference type="PIRSR" id="PIRSR601310-1"/>
    </source>
</evidence>
<evidence type="ECO:0000313" key="4">
    <source>
        <dbReference type="EMBL" id="KKT12235.1"/>
    </source>
</evidence>
<comment type="caution">
    <text evidence="4">The sequence shown here is derived from an EMBL/GenBank/DDBJ whole genome shotgun (WGS) entry which is preliminary data.</text>
</comment>
<gene>
    <name evidence="4" type="ORF">UV89_C0002G0008</name>
</gene>
<organism evidence="4 5">
    <name type="scientific">candidate division WWE3 bacterium GW2011_GWB2_43_22</name>
    <dbReference type="NCBI Taxonomy" id="1619118"/>
    <lineage>
        <taxon>Bacteria</taxon>
        <taxon>Katanobacteria</taxon>
    </lineage>
</organism>
<dbReference type="PANTHER" id="PTHR46648:SF1">
    <property type="entry name" value="ADENOSINE 5'-MONOPHOSPHORAMIDASE HNT1"/>
    <property type="match status" value="1"/>
</dbReference>
<proteinExistence type="predicted"/>
<feature type="domain" description="HIT" evidence="3">
    <location>
        <begin position="5"/>
        <end position="112"/>
    </location>
</feature>
<reference evidence="4 5" key="1">
    <citation type="journal article" date="2015" name="Nature">
        <title>rRNA introns, odd ribosomes, and small enigmatic genomes across a large radiation of phyla.</title>
        <authorList>
            <person name="Brown C.T."/>
            <person name="Hug L.A."/>
            <person name="Thomas B.C."/>
            <person name="Sharon I."/>
            <person name="Castelle C.J."/>
            <person name="Singh A."/>
            <person name="Wilkins M.J."/>
            <person name="Williams K.H."/>
            <person name="Banfield J.F."/>
        </authorList>
    </citation>
    <scope>NUCLEOTIDE SEQUENCE [LARGE SCALE GENOMIC DNA]</scope>
</reference>
<dbReference type="PROSITE" id="PS51084">
    <property type="entry name" value="HIT_2"/>
    <property type="match status" value="1"/>
</dbReference>
<dbReference type="InterPro" id="IPR011146">
    <property type="entry name" value="HIT-like"/>
</dbReference>
<protein>
    <submittedName>
        <fullName evidence="4">Histidine triad domain protein</fullName>
    </submittedName>
</protein>
<name>A0A0G1EQI5_UNCKA</name>
<sequence>MKDCIFCRIAEREIPSEIIYEDETHVSFLDINPTTEGMTVVIPKKHYDSDFYSNDIEVICAVMGAAKKTAGLLKEKLMCERVLTAIEGLEVAHMHVKLYPYYGNRTAADTLTEHREKPTNEALKNLADKIRS</sequence>
<feature type="active site" description="Tele-AMP-histidine intermediate" evidence="1">
    <location>
        <position position="95"/>
    </location>
</feature>
<evidence type="ECO:0000256" key="2">
    <source>
        <dbReference type="PROSITE-ProRule" id="PRU00464"/>
    </source>
</evidence>
<accession>A0A0G1EQI5</accession>
<dbReference type="PANTHER" id="PTHR46648">
    <property type="entry name" value="HIT FAMILY PROTEIN 1"/>
    <property type="match status" value="1"/>
</dbReference>
<dbReference type="GO" id="GO:0009117">
    <property type="term" value="P:nucleotide metabolic process"/>
    <property type="evidence" value="ECO:0007669"/>
    <property type="project" value="TreeGrafter"/>
</dbReference>